<reference evidence="5 6" key="1">
    <citation type="submission" date="2017-04" db="EMBL/GenBank/DDBJ databases">
        <title>Novel microbial lineages endemic to geothermal iron-oxide mats fill important gaps in the evolutionary history of Archaea.</title>
        <authorList>
            <person name="Jay Z.J."/>
            <person name="Beam J.P."/>
            <person name="Dlakic M."/>
            <person name="Rusch D.B."/>
            <person name="Kozubal M.A."/>
            <person name="Inskeep W.P."/>
        </authorList>
    </citation>
    <scope>NUCLEOTIDE SEQUENCE [LARGE SCALE GENOMIC DNA]</scope>
    <source>
        <strain evidence="5">BE_D</strain>
    </source>
</reference>
<keyword evidence="2" id="KW-0813">Transport</keyword>
<evidence type="ECO:0000256" key="3">
    <source>
        <dbReference type="ARBA" id="ARBA00022729"/>
    </source>
</evidence>
<dbReference type="InterPro" id="IPR050490">
    <property type="entry name" value="Bact_solute-bd_prot1"/>
</dbReference>
<evidence type="ECO:0000256" key="1">
    <source>
        <dbReference type="ARBA" id="ARBA00004196"/>
    </source>
</evidence>
<dbReference type="SUPFAM" id="SSF53850">
    <property type="entry name" value="Periplasmic binding protein-like II"/>
    <property type="match status" value="1"/>
</dbReference>
<organism evidence="5 6">
    <name type="scientific">Candidatus Marsarchaeota G1 archaeon BE_D</name>
    <dbReference type="NCBI Taxonomy" id="1978156"/>
    <lineage>
        <taxon>Archaea</taxon>
        <taxon>Candidatus Marsarchaeota</taxon>
        <taxon>Candidatus Marsarchaeota group 1</taxon>
    </lineage>
</organism>
<keyword evidence="4" id="KW-1133">Transmembrane helix</keyword>
<evidence type="ECO:0000256" key="2">
    <source>
        <dbReference type="ARBA" id="ARBA00022448"/>
    </source>
</evidence>
<evidence type="ECO:0000313" key="5">
    <source>
        <dbReference type="EMBL" id="PSN82866.1"/>
    </source>
</evidence>
<dbReference type="AlphaFoldDB" id="A0A2R6A8Y6"/>
<feature type="transmembrane region" description="Helical" evidence="4">
    <location>
        <begin position="21"/>
        <end position="44"/>
    </location>
</feature>
<dbReference type="InterPro" id="IPR006059">
    <property type="entry name" value="SBP"/>
</dbReference>
<evidence type="ECO:0008006" key="7">
    <source>
        <dbReference type="Google" id="ProtNLM"/>
    </source>
</evidence>
<evidence type="ECO:0000256" key="4">
    <source>
        <dbReference type="SAM" id="Phobius"/>
    </source>
</evidence>
<keyword evidence="3" id="KW-0732">Signal</keyword>
<name>A0A2R6A8Y6_9ARCH</name>
<comment type="caution">
    <text evidence="5">The sequence shown here is derived from an EMBL/GenBank/DDBJ whole genome shotgun (WGS) entry which is preliminary data.</text>
</comment>
<comment type="subcellular location">
    <subcellularLocation>
        <location evidence="1">Cell envelope</location>
    </subcellularLocation>
</comment>
<protein>
    <recommendedName>
        <fullName evidence="7">Sugar ABC transporter substrate-binding protein</fullName>
    </recommendedName>
</protein>
<dbReference type="Proteomes" id="UP000240569">
    <property type="component" value="Unassembled WGS sequence"/>
</dbReference>
<dbReference type="Gene3D" id="3.40.190.10">
    <property type="entry name" value="Periplasmic binding protein-like II"/>
    <property type="match status" value="1"/>
</dbReference>
<gene>
    <name evidence="5" type="ORF">B9Q02_11150</name>
</gene>
<proteinExistence type="predicted"/>
<keyword evidence="4" id="KW-0812">Transmembrane</keyword>
<dbReference type="PANTHER" id="PTHR43649">
    <property type="entry name" value="ARABINOSE-BINDING PROTEIN-RELATED"/>
    <property type="match status" value="1"/>
</dbReference>
<sequence length="250" mass="27557">MVRLIDKPPLNKRRKANKNRAISTLAYIVIIVLVIAVIAGVIILTRTPSSSSSLTTTSSTSPPTSAQAPVQIVFAGWVSSGAEYQFDQEMVNAFNAQHTDVHVVFQPITSDYDTKLKTEIAAGDAPDVFYVDSSEAYSYIQNGLLLPLNQYINSDPTYNISDFIPETLQAFTYNGNIYAIPKDWSPLGLFYNVKMFEQAGITSPPTTWQQLYQDAQKLTIKSNGKVVTYGLALPPDMARILAFVYLAENG</sequence>
<keyword evidence="4" id="KW-0472">Membrane</keyword>
<evidence type="ECO:0000313" key="6">
    <source>
        <dbReference type="Proteomes" id="UP000240569"/>
    </source>
</evidence>
<dbReference type="PANTHER" id="PTHR43649:SF31">
    <property type="entry name" value="SN-GLYCEROL-3-PHOSPHATE-BINDING PERIPLASMIC PROTEIN UGPB"/>
    <property type="match status" value="1"/>
</dbReference>
<dbReference type="EMBL" id="NEXD01000127">
    <property type="protein sequence ID" value="PSN82866.1"/>
    <property type="molecule type" value="Genomic_DNA"/>
</dbReference>
<dbReference type="Pfam" id="PF01547">
    <property type="entry name" value="SBP_bac_1"/>
    <property type="match status" value="1"/>
</dbReference>
<accession>A0A2R6A8Y6</accession>